<dbReference type="SMART" id="SM00387">
    <property type="entry name" value="HATPase_c"/>
    <property type="match status" value="1"/>
</dbReference>
<dbReference type="InterPro" id="IPR052162">
    <property type="entry name" value="Sensor_kinase/Photoreceptor"/>
</dbReference>
<name>A0ABS4BN46_9HYPH</name>
<evidence type="ECO:0000256" key="2">
    <source>
        <dbReference type="ARBA" id="ARBA00004651"/>
    </source>
</evidence>
<dbReference type="CDD" id="cd00130">
    <property type="entry name" value="PAS"/>
    <property type="match status" value="1"/>
</dbReference>
<dbReference type="PROSITE" id="PS50109">
    <property type="entry name" value="HIS_KIN"/>
    <property type="match status" value="1"/>
</dbReference>
<dbReference type="Pfam" id="PF02518">
    <property type="entry name" value="HATPase_c"/>
    <property type="match status" value="1"/>
</dbReference>
<dbReference type="SMART" id="SM00304">
    <property type="entry name" value="HAMP"/>
    <property type="match status" value="1"/>
</dbReference>
<evidence type="ECO:0000259" key="15">
    <source>
        <dbReference type="PROSITE" id="PS50109"/>
    </source>
</evidence>
<feature type="transmembrane region" description="Helical" evidence="14">
    <location>
        <begin position="12"/>
        <end position="35"/>
    </location>
</feature>
<keyword evidence="11 14" id="KW-1133">Transmembrane helix</keyword>
<keyword evidence="6" id="KW-0808">Transferase</keyword>
<dbReference type="PROSITE" id="PS50113">
    <property type="entry name" value="PAC"/>
    <property type="match status" value="1"/>
</dbReference>
<evidence type="ECO:0000256" key="9">
    <source>
        <dbReference type="ARBA" id="ARBA00022777"/>
    </source>
</evidence>
<reference evidence="19 20" key="1">
    <citation type="submission" date="2021-04" db="EMBL/GenBank/DDBJ databases">
        <title>Whole genome sequence of Jiella sp. KSK16Y-1.</title>
        <authorList>
            <person name="Tuo L."/>
        </authorList>
    </citation>
    <scope>NUCLEOTIDE SEQUENCE [LARGE SCALE GENOMIC DNA]</scope>
    <source>
        <strain evidence="19 20">KSK16Y-1</strain>
    </source>
</reference>
<comment type="caution">
    <text evidence="19">The sequence shown here is derived from an EMBL/GenBank/DDBJ whole genome shotgun (WGS) entry which is preliminary data.</text>
</comment>
<evidence type="ECO:0000256" key="8">
    <source>
        <dbReference type="ARBA" id="ARBA00022741"/>
    </source>
</evidence>
<dbReference type="RefSeq" id="WP_209597606.1">
    <property type="nucleotide sequence ID" value="NZ_JAGJCF010000026.1"/>
</dbReference>
<dbReference type="EMBL" id="JAGJCF010000026">
    <property type="protein sequence ID" value="MBP0618148.1"/>
    <property type="molecule type" value="Genomic_DNA"/>
</dbReference>
<dbReference type="InterPro" id="IPR005467">
    <property type="entry name" value="His_kinase_dom"/>
</dbReference>
<keyword evidence="20" id="KW-1185">Reference proteome</keyword>
<dbReference type="InterPro" id="IPR048760">
    <property type="entry name" value="VP0354-like_sensor_dom"/>
</dbReference>
<evidence type="ECO:0000313" key="20">
    <source>
        <dbReference type="Proteomes" id="UP000678276"/>
    </source>
</evidence>
<dbReference type="SUPFAM" id="SSF55874">
    <property type="entry name" value="ATPase domain of HSP90 chaperone/DNA topoisomerase II/histidine kinase"/>
    <property type="match status" value="1"/>
</dbReference>
<dbReference type="Gene3D" id="3.30.565.10">
    <property type="entry name" value="Histidine kinase-like ATPase, C-terminal domain"/>
    <property type="match status" value="1"/>
</dbReference>
<dbReference type="Gene3D" id="1.10.287.130">
    <property type="match status" value="1"/>
</dbReference>
<keyword evidence="4" id="KW-1003">Cell membrane</keyword>
<feature type="domain" description="HAMP" evidence="18">
    <location>
        <begin position="351"/>
        <end position="402"/>
    </location>
</feature>
<feature type="coiled-coil region" evidence="13">
    <location>
        <begin position="394"/>
        <end position="421"/>
    </location>
</feature>
<keyword evidence="7 14" id="KW-0812">Transmembrane</keyword>
<evidence type="ECO:0000256" key="6">
    <source>
        <dbReference type="ARBA" id="ARBA00022679"/>
    </source>
</evidence>
<keyword evidence="12" id="KW-0902">Two-component regulatory system</keyword>
<gene>
    <name evidence="19" type="ORF">J6595_21420</name>
</gene>
<dbReference type="InterPro" id="IPR001610">
    <property type="entry name" value="PAC"/>
</dbReference>
<dbReference type="PROSITE" id="PS50885">
    <property type="entry name" value="HAMP"/>
    <property type="match status" value="1"/>
</dbReference>
<comment type="subcellular location">
    <subcellularLocation>
        <location evidence="2">Cell membrane</location>
        <topology evidence="2">Multi-pass membrane protein</topology>
    </subcellularLocation>
</comment>
<dbReference type="PROSITE" id="PS50112">
    <property type="entry name" value="PAS"/>
    <property type="match status" value="1"/>
</dbReference>
<accession>A0ABS4BN46</accession>
<dbReference type="InterPro" id="IPR003660">
    <property type="entry name" value="HAMP_dom"/>
</dbReference>
<keyword evidence="14" id="KW-0472">Membrane</keyword>
<dbReference type="InterPro" id="IPR000700">
    <property type="entry name" value="PAS-assoc_C"/>
</dbReference>
<evidence type="ECO:0000313" key="19">
    <source>
        <dbReference type="EMBL" id="MBP0618148.1"/>
    </source>
</evidence>
<keyword evidence="10" id="KW-0067">ATP-binding</keyword>
<dbReference type="InterPro" id="IPR004358">
    <property type="entry name" value="Sig_transdc_His_kin-like_C"/>
</dbReference>
<dbReference type="SMART" id="SM00388">
    <property type="entry name" value="HisKA"/>
    <property type="match status" value="1"/>
</dbReference>
<dbReference type="Pfam" id="PF00512">
    <property type="entry name" value="HisKA"/>
    <property type="match status" value="1"/>
</dbReference>
<dbReference type="PRINTS" id="PR00344">
    <property type="entry name" value="BCTRLSENSOR"/>
</dbReference>
<dbReference type="SMART" id="SM00086">
    <property type="entry name" value="PAC"/>
    <property type="match status" value="1"/>
</dbReference>
<dbReference type="SUPFAM" id="SSF55785">
    <property type="entry name" value="PYP-like sensor domain (PAS domain)"/>
    <property type="match status" value="1"/>
</dbReference>
<dbReference type="EC" id="2.7.13.3" evidence="3"/>
<keyword evidence="5" id="KW-0597">Phosphoprotein</keyword>
<dbReference type="SUPFAM" id="SSF158472">
    <property type="entry name" value="HAMP domain-like"/>
    <property type="match status" value="1"/>
</dbReference>
<evidence type="ECO:0000256" key="12">
    <source>
        <dbReference type="ARBA" id="ARBA00023012"/>
    </source>
</evidence>
<dbReference type="SUPFAM" id="SSF47384">
    <property type="entry name" value="Homodimeric domain of signal transducing histidine kinase"/>
    <property type="match status" value="1"/>
</dbReference>
<dbReference type="InterPro" id="IPR003661">
    <property type="entry name" value="HisK_dim/P_dom"/>
</dbReference>
<evidence type="ECO:0000256" key="11">
    <source>
        <dbReference type="ARBA" id="ARBA00022989"/>
    </source>
</evidence>
<dbReference type="InterPro" id="IPR000014">
    <property type="entry name" value="PAS"/>
</dbReference>
<dbReference type="Gene3D" id="3.30.450.20">
    <property type="entry name" value="PAS domain"/>
    <property type="match status" value="2"/>
</dbReference>
<dbReference type="Pfam" id="PF00672">
    <property type="entry name" value="HAMP"/>
    <property type="match status" value="1"/>
</dbReference>
<dbReference type="Gene3D" id="6.10.340.10">
    <property type="match status" value="1"/>
</dbReference>
<feature type="domain" description="PAC" evidence="17">
    <location>
        <begin position="497"/>
        <end position="549"/>
    </location>
</feature>
<dbReference type="InterPro" id="IPR035965">
    <property type="entry name" value="PAS-like_dom_sf"/>
</dbReference>
<dbReference type="InterPro" id="IPR036890">
    <property type="entry name" value="HATPase_C_sf"/>
</dbReference>
<comment type="catalytic activity">
    <reaction evidence="1">
        <text>ATP + protein L-histidine = ADP + protein N-phospho-L-histidine.</text>
        <dbReference type="EC" id="2.7.13.3"/>
    </reaction>
</comment>
<evidence type="ECO:0000256" key="13">
    <source>
        <dbReference type="SAM" id="Coils"/>
    </source>
</evidence>
<organism evidence="19 20">
    <name type="scientific">Jiella mangrovi</name>
    <dbReference type="NCBI Taxonomy" id="2821407"/>
    <lineage>
        <taxon>Bacteria</taxon>
        <taxon>Pseudomonadati</taxon>
        <taxon>Pseudomonadota</taxon>
        <taxon>Alphaproteobacteria</taxon>
        <taxon>Hyphomicrobiales</taxon>
        <taxon>Aurantimonadaceae</taxon>
        <taxon>Jiella</taxon>
    </lineage>
</organism>
<dbReference type="NCBIfam" id="TIGR00229">
    <property type="entry name" value="sensory_box"/>
    <property type="match status" value="1"/>
</dbReference>
<evidence type="ECO:0000259" key="16">
    <source>
        <dbReference type="PROSITE" id="PS50112"/>
    </source>
</evidence>
<dbReference type="CDD" id="cd06225">
    <property type="entry name" value="HAMP"/>
    <property type="match status" value="1"/>
</dbReference>
<dbReference type="InterPro" id="IPR013767">
    <property type="entry name" value="PAS_fold"/>
</dbReference>
<dbReference type="PANTHER" id="PTHR43304:SF1">
    <property type="entry name" value="PAC DOMAIN-CONTAINING PROTEIN"/>
    <property type="match status" value="1"/>
</dbReference>
<evidence type="ECO:0000256" key="4">
    <source>
        <dbReference type="ARBA" id="ARBA00022475"/>
    </source>
</evidence>
<sequence length="784" mass="85868">MRETLMGLWGRLALANAVLVVATATVVGTLSFYTLRALVVPSALEQIERHLRLVSDPIAEIADTAANDVLSATALSAVAGIVRAAGNGGVDPEGGIAIDVWRARLAQFFLRQLQVEPSYLQFRFIGVEDGGREIVRVNRSPAGNGVYVVQDAALQRKGSRPYFRDTVAASKNRVNLTPIELNEEEGEIETPLKPVFRAATPVVAPDGRPFGILIINIDLRVFFAAMRAATGPERSIYVANEAGQILFSPDGRDDFAFQRGGSARIGDVFPALGTAVAQRREVREVTTDRSGDTFGVVFQPMVLAGSEPIFVVEAVPYDVLTSIADAPQRSILLGAIIAAVCAIALALLVARGLVRPIHAMTRGAEAMERGERPKLPTKAGGEIGTLARAFESMASEVEEKRSSLTRALAEQQRINAELRDKTQRERLLSAAVETSQDAIFILDLKGRIQTWNQAAERLYGYSAAEMVGNDTDKIIPADRKDERDDFLDKVRHGEKIHLFETVRVKKDGTPVDVSLNISPVRDIDGRLIGASKIARDISDRKRADAEAAAQTEGLKRSNAELEQFAYVAAHDLQEPLRMVASYTELLAQRYKGQLDERADKYIAYAVDGAKRMKLLINDLLSFSRIGTKAAPLVPVETRAIVDAVVLDLDQTLRETNATVKVGELPAVEGDRSQLSQLFQNLIGNAVKFRSDAPPLVEIRAEQNDEDWLFSVADNGIGIDPQYGERIFQMFQRLHERERYAGSGIGLAVAKKIVERHGGRIWFDSQPGAGTTFYISFPKMTERLS</sequence>
<evidence type="ECO:0000256" key="14">
    <source>
        <dbReference type="SAM" id="Phobius"/>
    </source>
</evidence>
<feature type="domain" description="Histidine kinase" evidence="15">
    <location>
        <begin position="567"/>
        <end position="780"/>
    </location>
</feature>
<keyword evidence="9" id="KW-0418">Kinase</keyword>
<evidence type="ECO:0000256" key="5">
    <source>
        <dbReference type="ARBA" id="ARBA00022553"/>
    </source>
</evidence>
<protein>
    <recommendedName>
        <fullName evidence="3">histidine kinase</fullName>
        <ecNumber evidence="3">2.7.13.3</ecNumber>
    </recommendedName>
</protein>
<dbReference type="InterPro" id="IPR036097">
    <property type="entry name" value="HisK_dim/P_sf"/>
</dbReference>
<evidence type="ECO:0000256" key="3">
    <source>
        <dbReference type="ARBA" id="ARBA00012438"/>
    </source>
</evidence>
<dbReference type="CDD" id="cd00082">
    <property type="entry name" value="HisKA"/>
    <property type="match status" value="1"/>
</dbReference>
<evidence type="ECO:0000259" key="17">
    <source>
        <dbReference type="PROSITE" id="PS50113"/>
    </source>
</evidence>
<proteinExistence type="predicted"/>
<keyword evidence="8" id="KW-0547">Nucleotide-binding</keyword>
<keyword evidence="13" id="KW-0175">Coiled coil</keyword>
<dbReference type="InterPro" id="IPR003594">
    <property type="entry name" value="HATPase_dom"/>
</dbReference>
<dbReference type="Pfam" id="PF21623">
    <property type="entry name" value="HK_sensor_dom_bact"/>
    <property type="match status" value="1"/>
</dbReference>
<feature type="domain" description="PAS" evidence="16">
    <location>
        <begin position="424"/>
        <end position="494"/>
    </location>
</feature>
<dbReference type="Proteomes" id="UP000678276">
    <property type="component" value="Unassembled WGS sequence"/>
</dbReference>
<dbReference type="PANTHER" id="PTHR43304">
    <property type="entry name" value="PHYTOCHROME-LIKE PROTEIN CPH1"/>
    <property type="match status" value="1"/>
</dbReference>
<evidence type="ECO:0000256" key="1">
    <source>
        <dbReference type="ARBA" id="ARBA00000085"/>
    </source>
</evidence>
<evidence type="ECO:0000256" key="7">
    <source>
        <dbReference type="ARBA" id="ARBA00022692"/>
    </source>
</evidence>
<dbReference type="Pfam" id="PF00989">
    <property type="entry name" value="PAS"/>
    <property type="match status" value="1"/>
</dbReference>
<evidence type="ECO:0000256" key="10">
    <source>
        <dbReference type="ARBA" id="ARBA00022840"/>
    </source>
</evidence>
<evidence type="ECO:0000259" key="18">
    <source>
        <dbReference type="PROSITE" id="PS50885"/>
    </source>
</evidence>
<dbReference type="InterPro" id="IPR029151">
    <property type="entry name" value="Sensor-like_sf"/>
</dbReference>
<dbReference type="SMART" id="SM00091">
    <property type="entry name" value="PAS"/>
    <property type="match status" value="1"/>
</dbReference>
<dbReference type="SUPFAM" id="SSF103190">
    <property type="entry name" value="Sensory domain-like"/>
    <property type="match status" value="1"/>
</dbReference>
<feature type="transmembrane region" description="Helical" evidence="14">
    <location>
        <begin position="331"/>
        <end position="354"/>
    </location>
</feature>